<feature type="compositionally biased region" description="Basic and acidic residues" evidence="1">
    <location>
        <begin position="116"/>
        <end position="144"/>
    </location>
</feature>
<reference evidence="2" key="2">
    <citation type="submission" date="2021-08" db="EMBL/GenBank/DDBJ databases">
        <authorList>
            <person name="Gostincar C."/>
            <person name="Sun X."/>
            <person name="Song Z."/>
            <person name="Gunde-Cimerman N."/>
        </authorList>
    </citation>
    <scope>NUCLEOTIDE SEQUENCE</scope>
    <source>
        <strain evidence="2">EXF-9298</strain>
    </source>
</reference>
<dbReference type="Proteomes" id="UP000729357">
    <property type="component" value="Unassembled WGS sequence"/>
</dbReference>
<evidence type="ECO:0000313" key="3">
    <source>
        <dbReference type="Proteomes" id="UP000729357"/>
    </source>
</evidence>
<sequence>NRLPYPLTSKSNRHSLYDPQLSSALERPVTPTGSNKPDLPKGTTVEDLQSSAHRSSYRAWRQGQGRMAGKSIAESQGRNLALADNDVDRKIDAKMPKIDQGLNVRSRKTSHYLGLFKDHDSEHEKRRDKKDKEKHVEESQEKDQQVLSAINERNDHNTTEVPLPIALDDGLSAEPATDTDSQDVASKTVLASSTFEAEAEQKPLTTNNAEGRIAHQIPPSLLEEIRNHHIILGPSNSKAPSENLAVSESFQKVSALFAHIYSFGAPSRRNTSYIAFDTAGAAASTRSGKGG</sequence>
<feature type="non-terminal residue" evidence="2">
    <location>
        <position position="291"/>
    </location>
</feature>
<reference evidence="2" key="1">
    <citation type="journal article" date="2021" name="J Fungi (Basel)">
        <title>Virulence traits and population genomics of the black yeast Aureobasidium melanogenum.</title>
        <authorList>
            <person name="Cernosa A."/>
            <person name="Sun X."/>
            <person name="Gostincar C."/>
            <person name="Fang C."/>
            <person name="Gunde-Cimerman N."/>
            <person name="Song Z."/>
        </authorList>
    </citation>
    <scope>NUCLEOTIDE SEQUENCE</scope>
    <source>
        <strain evidence="2">EXF-9298</strain>
    </source>
</reference>
<accession>A0A9P8JFD4</accession>
<organism evidence="2 3">
    <name type="scientific">Aureobasidium melanogenum</name>
    <name type="common">Aureobasidium pullulans var. melanogenum</name>
    <dbReference type="NCBI Taxonomy" id="46634"/>
    <lineage>
        <taxon>Eukaryota</taxon>
        <taxon>Fungi</taxon>
        <taxon>Dikarya</taxon>
        <taxon>Ascomycota</taxon>
        <taxon>Pezizomycotina</taxon>
        <taxon>Dothideomycetes</taxon>
        <taxon>Dothideomycetidae</taxon>
        <taxon>Dothideales</taxon>
        <taxon>Saccotheciaceae</taxon>
        <taxon>Aureobasidium</taxon>
    </lineage>
</organism>
<feature type="non-terminal residue" evidence="2">
    <location>
        <position position="1"/>
    </location>
</feature>
<dbReference type="AlphaFoldDB" id="A0A9P8JFD4"/>
<comment type="caution">
    <text evidence="2">The sequence shown here is derived from an EMBL/GenBank/DDBJ whole genome shotgun (WGS) entry which is preliminary data.</text>
</comment>
<proteinExistence type="predicted"/>
<keyword evidence="3" id="KW-1185">Reference proteome</keyword>
<feature type="region of interest" description="Disordered" evidence="1">
    <location>
        <begin position="1"/>
        <end position="73"/>
    </location>
</feature>
<protein>
    <submittedName>
        <fullName evidence="2">SAICAR synthase-like protein</fullName>
    </submittedName>
</protein>
<feature type="region of interest" description="Disordered" evidence="1">
    <location>
        <begin position="113"/>
        <end position="144"/>
    </location>
</feature>
<evidence type="ECO:0000313" key="2">
    <source>
        <dbReference type="EMBL" id="KAG9921838.1"/>
    </source>
</evidence>
<evidence type="ECO:0000256" key="1">
    <source>
        <dbReference type="SAM" id="MobiDB-lite"/>
    </source>
</evidence>
<gene>
    <name evidence="2" type="ORF">KCU98_g22081</name>
</gene>
<name>A0A9P8JFD4_AURME</name>
<dbReference type="EMBL" id="JAHFXS010008220">
    <property type="protein sequence ID" value="KAG9921838.1"/>
    <property type="molecule type" value="Genomic_DNA"/>
</dbReference>